<dbReference type="Proteomes" id="UP000177169">
    <property type="component" value="Unassembled WGS sequence"/>
</dbReference>
<comment type="caution">
    <text evidence="2">The sequence shown here is derived from an EMBL/GenBank/DDBJ whole genome shotgun (WGS) entry which is preliminary data.</text>
</comment>
<sequence>MTTKFKCPHCGEQIEVSEALTHQIEEQVLESLKDDHKRQLQDAIKNAEENALKKINEKYLHDLNNAKKEADEERQRSNKLLNQLENLNDEIRKLRRKDEERDLEMKRKLASEEEEIREDAAKIEREKASLDIAEMKKKLEDTQKALSDAQSKAKQGSQQLQGEVLELDLEEKLKNSFVYDEINPIGKGVQGADILQIVRNQTGKVAGVILWETKRAKWTTSWIPKLKEDGRKNDATMTVLVCENLPNDIEHFKVMNGVVVTSLSYCLSLAAILRRNLMLIAQAKSTSVNKDEKLELLYEYIQSDAFRHRFEAFADGIVAMEGDLLTERRSMERIWKKRETQIKRIQLNTSRMFGELQGVMGNALPDIKTLKLESGE</sequence>
<dbReference type="AlphaFoldDB" id="A0A1F7YZL9"/>
<dbReference type="InterPro" id="IPR019219">
    <property type="entry name" value="DUF2130"/>
</dbReference>
<evidence type="ECO:0000313" key="3">
    <source>
        <dbReference type="Proteomes" id="UP000177169"/>
    </source>
</evidence>
<dbReference type="STRING" id="1802505.A3D01_05270"/>
<dbReference type="EMBL" id="MGGR01000029">
    <property type="protein sequence ID" value="OGM32634.1"/>
    <property type="molecule type" value="Genomic_DNA"/>
</dbReference>
<name>A0A1F7YZL9_9BACT</name>
<organism evidence="2 3">
    <name type="scientific">Candidatus Woesebacteria bacterium RIFCSPHIGHO2_02_FULL_39_13</name>
    <dbReference type="NCBI Taxonomy" id="1802505"/>
    <lineage>
        <taxon>Bacteria</taxon>
        <taxon>Candidatus Woeseibacteriota</taxon>
    </lineage>
</organism>
<proteinExistence type="predicted"/>
<accession>A0A1F7YZL9</accession>
<evidence type="ECO:0000256" key="1">
    <source>
        <dbReference type="SAM" id="Coils"/>
    </source>
</evidence>
<protein>
    <recommendedName>
        <fullName evidence="4">DUF2130 domain-containing protein</fullName>
    </recommendedName>
</protein>
<evidence type="ECO:0000313" key="2">
    <source>
        <dbReference type="EMBL" id="OGM32634.1"/>
    </source>
</evidence>
<reference evidence="2 3" key="1">
    <citation type="journal article" date="2016" name="Nat. Commun.">
        <title>Thousands of microbial genomes shed light on interconnected biogeochemical processes in an aquifer system.</title>
        <authorList>
            <person name="Anantharaman K."/>
            <person name="Brown C.T."/>
            <person name="Hug L.A."/>
            <person name="Sharon I."/>
            <person name="Castelle C.J."/>
            <person name="Probst A.J."/>
            <person name="Thomas B.C."/>
            <person name="Singh A."/>
            <person name="Wilkins M.J."/>
            <person name="Karaoz U."/>
            <person name="Brodie E.L."/>
            <person name="Williams K.H."/>
            <person name="Hubbard S.S."/>
            <person name="Banfield J.F."/>
        </authorList>
    </citation>
    <scope>NUCLEOTIDE SEQUENCE [LARGE SCALE GENOMIC DNA]</scope>
</reference>
<feature type="coiled-coil region" evidence="1">
    <location>
        <begin position="37"/>
        <end position="159"/>
    </location>
</feature>
<dbReference type="Pfam" id="PF09903">
    <property type="entry name" value="DUF2130"/>
    <property type="match status" value="1"/>
</dbReference>
<evidence type="ECO:0008006" key="4">
    <source>
        <dbReference type="Google" id="ProtNLM"/>
    </source>
</evidence>
<gene>
    <name evidence="2" type="ORF">A3D01_05270</name>
</gene>
<keyword evidence="1" id="KW-0175">Coiled coil</keyword>